<name>A0AAQ3KRR8_9LILI</name>
<feature type="region of interest" description="Disordered" evidence="1">
    <location>
        <begin position="1"/>
        <end position="22"/>
    </location>
</feature>
<evidence type="ECO:0000256" key="1">
    <source>
        <dbReference type="SAM" id="MobiDB-lite"/>
    </source>
</evidence>
<dbReference type="Proteomes" id="UP001327560">
    <property type="component" value="Chromosome 7"/>
</dbReference>
<gene>
    <name evidence="2" type="ORF">Cni_G22712</name>
</gene>
<organism evidence="2 3">
    <name type="scientific">Canna indica</name>
    <name type="common">Indian-shot</name>
    <dbReference type="NCBI Taxonomy" id="4628"/>
    <lineage>
        <taxon>Eukaryota</taxon>
        <taxon>Viridiplantae</taxon>
        <taxon>Streptophyta</taxon>
        <taxon>Embryophyta</taxon>
        <taxon>Tracheophyta</taxon>
        <taxon>Spermatophyta</taxon>
        <taxon>Magnoliopsida</taxon>
        <taxon>Liliopsida</taxon>
        <taxon>Zingiberales</taxon>
        <taxon>Cannaceae</taxon>
        <taxon>Canna</taxon>
    </lineage>
</organism>
<dbReference type="AlphaFoldDB" id="A0AAQ3KRR8"/>
<feature type="compositionally biased region" description="Basic residues" evidence="1">
    <location>
        <begin position="124"/>
        <end position="134"/>
    </location>
</feature>
<evidence type="ECO:0000313" key="3">
    <source>
        <dbReference type="Proteomes" id="UP001327560"/>
    </source>
</evidence>
<sequence length="148" mass="15945">MGTSTDGKCSQRAQAARAGRSCPAACTCYVRPCGGNCPDQGGGELKPAEAPVSASEEPSKPSEPCPVSAEEPSKLEVVEEPAPPQLAMEGRRRPSSRKMMVPKVLDVILEQRPDGSGNSEREMKKKRKRNRGRRRSGLLAVLKLYILA</sequence>
<protein>
    <submittedName>
        <fullName evidence="2">Uncharacterized protein</fullName>
    </submittedName>
</protein>
<feature type="region of interest" description="Disordered" evidence="1">
    <location>
        <begin position="39"/>
        <end position="134"/>
    </location>
</feature>
<feature type="compositionally biased region" description="Basic and acidic residues" evidence="1">
    <location>
        <begin position="109"/>
        <end position="123"/>
    </location>
</feature>
<evidence type="ECO:0000313" key="2">
    <source>
        <dbReference type="EMBL" id="WOL13932.1"/>
    </source>
</evidence>
<reference evidence="2 3" key="1">
    <citation type="submission" date="2023-10" db="EMBL/GenBank/DDBJ databases">
        <title>Chromosome-scale genome assembly provides insights into flower coloration mechanisms of Canna indica.</title>
        <authorList>
            <person name="Li C."/>
        </authorList>
    </citation>
    <scope>NUCLEOTIDE SEQUENCE [LARGE SCALE GENOMIC DNA]</scope>
    <source>
        <tissue evidence="2">Flower</tissue>
    </source>
</reference>
<accession>A0AAQ3KRR8</accession>
<dbReference type="EMBL" id="CP136896">
    <property type="protein sequence ID" value="WOL13932.1"/>
    <property type="molecule type" value="Genomic_DNA"/>
</dbReference>
<keyword evidence="3" id="KW-1185">Reference proteome</keyword>
<proteinExistence type="predicted"/>